<feature type="region of interest" description="Disordered" evidence="1">
    <location>
        <begin position="111"/>
        <end position="134"/>
    </location>
</feature>
<dbReference type="OrthoDB" id="3555895at2"/>
<evidence type="ECO:0000256" key="1">
    <source>
        <dbReference type="SAM" id="MobiDB-lite"/>
    </source>
</evidence>
<keyword evidence="3" id="KW-1185">Reference proteome</keyword>
<evidence type="ECO:0000313" key="3">
    <source>
        <dbReference type="Proteomes" id="UP000658656"/>
    </source>
</evidence>
<proteinExistence type="predicted"/>
<protein>
    <submittedName>
        <fullName evidence="2">Uncharacterized protein</fullName>
    </submittedName>
</protein>
<accession>A0A8H9ITH3</accession>
<dbReference type="EMBL" id="BNAV01000001">
    <property type="protein sequence ID" value="GHF39838.1"/>
    <property type="molecule type" value="Genomic_DNA"/>
</dbReference>
<evidence type="ECO:0000313" key="2">
    <source>
        <dbReference type="EMBL" id="GHF39838.1"/>
    </source>
</evidence>
<comment type="caution">
    <text evidence="2">The sequence shown here is derived from an EMBL/GenBank/DDBJ whole genome shotgun (WGS) entry which is preliminary data.</text>
</comment>
<dbReference type="Proteomes" id="UP000658656">
    <property type="component" value="Unassembled WGS sequence"/>
</dbReference>
<dbReference type="AlphaFoldDB" id="A0A8H9ITH3"/>
<reference evidence="2" key="1">
    <citation type="journal article" date="2014" name="Int. J. Syst. Evol. Microbiol.">
        <title>Complete genome sequence of Corynebacterium casei LMG S-19264T (=DSM 44701T), isolated from a smear-ripened cheese.</title>
        <authorList>
            <consortium name="US DOE Joint Genome Institute (JGI-PGF)"/>
            <person name="Walter F."/>
            <person name="Albersmeier A."/>
            <person name="Kalinowski J."/>
            <person name="Ruckert C."/>
        </authorList>
    </citation>
    <scope>NUCLEOTIDE SEQUENCE</scope>
    <source>
        <strain evidence="2">CGMCC 4.7679</strain>
    </source>
</reference>
<organism evidence="2 3">
    <name type="scientific">Amycolatopsis bartoniae</name>
    <dbReference type="NCBI Taxonomy" id="941986"/>
    <lineage>
        <taxon>Bacteria</taxon>
        <taxon>Bacillati</taxon>
        <taxon>Actinomycetota</taxon>
        <taxon>Actinomycetes</taxon>
        <taxon>Pseudonocardiales</taxon>
        <taxon>Pseudonocardiaceae</taxon>
        <taxon>Amycolatopsis</taxon>
    </lineage>
</organism>
<dbReference type="RefSeq" id="WP_145934952.1">
    <property type="nucleotide sequence ID" value="NZ_BNAV01000001.1"/>
</dbReference>
<gene>
    <name evidence="2" type="ORF">GCM10017566_11500</name>
</gene>
<sequence length="134" mass="14393">MGLENVWIRTLGDGLVRADQVIGIGNHRTPALAGKPGRWLVTISVAAPSGHGTADSWNLTNLHRTLAQVDREPRQAPDALARLLAQLATVETAGVVNPVTRDGDVRFEFSRFDSERPQAEPEPAAESRIPVGIG</sequence>
<name>A0A8H9ITH3_9PSEU</name>
<reference evidence="2" key="2">
    <citation type="submission" date="2020-09" db="EMBL/GenBank/DDBJ databases">
        <authorList>
            <person name="Sun Q."/>
            <person name="Zhou Y."/>
        </authorList>
    </citation>
    <scope>NUCLEOTIDE SEQUENCE</scope>
    <source>
        <strain evidence="2">CGMCC 4.7679</strain>
    </source>
</reference>